<evidence type="ECO:0008006" key="4">
    <source>
        <dbReference type="Google" id="ProtNLM"/>
    </source>
</evidence>
<dbReference type="EMBL" id="AMYB01000002">
    <property type="protein sequence ID" value="OAD06336.1"/>
    <property type="molecule type" value="Genomic_DNA"/>
</dbReference>
<sequence length="154" mass="17743">MIVNRKWVPLLTGVEGLGLEGISVHWYSVTVLGFLFGLTLLGFTGVHFYYITRNKTSIEHVASRPTYIRVDFDKSGNNYEIIPIDPKTNLYDRGFYKNWCSVMGSNPFTCLLPYVDFCVAKKDLFEKIHPYNANFRNSVVQTAKLHRENRLKEG</sequence>
<dbReference type="AlphaFoldDB" id="A0A168NJ13"/>
<dbReference type="OrthoDB" id="9909019at2759"/>
<name>A0A168NJ13_MUCCL</name>
<dbReference type="VEuPathDB" id="FungiDB:MUCCIDRAFT_155297"/>
<reference evidence="2 3" key="1">
    <citation type="submission" date="2015-06" db="EMBL/GenBank/DDBJ databases">
        <title>Expansion of signal transduction pathways in fungi by whole-genome duplication.</title>
        <authorList>
            <consortium name="DOE Joint Genome Institute"/>
            <person name="Corrochano L.M."/>
            <person name="Kuo A."/>
            <person name="Marcet-Houben M."/>
            <person name="Polaino S."/>
            <person name="Salamov A."/>
            <person name="Villalobos J.M."/>
            <person name="Alvarez M.I."/>
            <person name="Avalos J."/>
            <person name="Benito E.P."/>
            <person name="Benoit I."/>
            <person name="Burger G."/>
            <person name="Camino L.P."/>
            <person name="Canovas D."/>
            <person name="Cerda-Olmedo E."/>
            <person name="Cheng J.-F."/>
            <person name="Dominguez A."/>
            <person name="Elias M."/>
            <person name="Eslava A.P."/>
            <person name="Glaser F."/>
            <person name="Grimwood J."/>
            <person name="Gutierrez G."/>
            <person name="Heitman J."/>
            <person name="Henrissat B."/>
            <person name="Iturriaga E.A."/>
            <person name="Lang B.F."/>
            <person name="Lavin J.L."/>
            <person name="Lee S."/>
            <person name="Li W."/>
            <person name="Lindquist E."/>
            <person name="Lopez-Garcia S."/>
            <person name="Luque E.M."/>
            <person name="Marcos A.T."/>
            <person name="Martin J."/>
            <person name="Mccluskey K."/>
            <person name="Medina H.R."/>
            <person name="Miralles-Duran A."/>
            <person name="Miyazaki A."/>
            <person name="Munoz-Torres E."/>
            <person name="Oguiza J.A."/>
            <person name="Ohm R."/>
            <person name="Olmedo M."/>
            <person name="Orejas M."/>
            <person name="Ortiz-Castellanos L."/>
            <person name="Pisabarro A.G."/>
            <person name="Rodriguez-Romero J."/>
            <person name="Ruiz-Herrera J."/>
            <person name="Ruiz-Vazquez R."/>
            <person name="Sanz C."/>
            <person name="Schackwitz W."/>
            <person name="Schmutz J."/>
            <person name="Shahriari M."/>
            <person name="Shelest E."/>
            <person name="Silva-Franco F."/>
            <person name="Soanes D."/>
            <person name="Syed K."/>
            <person name="Tagua V.G."/>
            <person name="Talbot N.J."/>
            <person name="Thon M."/>
            <person name="De Vries R.P."/>
            <person name="Wiebenga A."/>
            <person name="Yadav J.S."/>
            <person name="Braun E.L."/>
            <person name="Baker S."/>
            <person name="Garre V."/>
            <person name="Horwitz B."/>
            <person name="Torres-Martinez S."/>
            <person name="Idnurm A."/>
            <person name="Herrera-Estrella A."/>
            <person name="Gabaldon T."/>
            <person name="Grigoriev I.V."/>
        </authorList>
    </citation>
    <scope>NUCLEOTIDE SEQUENCE [LARGE SCALE GENOMIC DNA]</scope>
    <source>
        <strain evidence="2 3">CBS 277.49</strain>
    </source>
</reference>
<accession>A0A168NJ13</accession>
<evidence type="ECO:0000313" key="2">
    <source>
        <dbReference type="EMBL" id="OAD06336.1"/>
    </source>
</evidence>
<keyword evidence="1" id="KW-0472">Membrane</keyword>
<dbReference type="STRING" id="747725.A0A168NJ13"/>
<gene>
    <name evidence="2" type="ORF">MUCCIDRAFT_155297</name>
</gene>
<comment type="caution">
    <text evidence="2">The sequence shown here is derived from an EMBL/GenBank/DDBJ whole genome shotgun (WGS) entry which is preliminary data.</text>
</comment>
<feature type="transmembrane region" description="Helical" evidence="1">
    <location>
        <begin position="26"/>
        <end position="50"/>
    </location>
</feature>
<protein>
    <recommendedName>
        <fullName evidence="4">Protein S-acyltransferase</fullName>
    </recommendedName>
</protein>
<organism evidence="2 3">
    <name type="scientific">Mucor lusitanicus CBS 277.49</name>
    <dbReference type="NCBI Taxonomy" id="747725"/>
    <lineage>
        <taxon>Eukaryota</taxon>
        <taxon>Fungi</taxon>
        <taxon>Fungi incertae sedis</taxon>
        <taxon>Mucoromycota</taxon>
        <taxon>Mucoromycotina</taxon>
        <taxon>Mucoromycetes</taxon>
        <taxon>Mucorales</taxon>
        <taxon>Mucorineae</taxon>
        <taxon>Mucoraceae</taxon>
        <taxon>Mucor</taxon>
    </lineage>
</organism>
<keyword evidence="1" id="KW-0812">Transmembrane</keyword>
<proteinExistence type="predicted"/>
<dbReference type="Proteomes" id="UP000077051">
    <property type="component" value="Unassembled WGS sequence"/>
</dbReference>
<keyword evidence="1" id="KW-1133">Transmembrane helix</keyword>
<evidence type="ECO:0000313" key="3">
    <source>
        <dbReference type="Proteomes" id="UP000077051"/>
    </source>
</evidence>
<evidence type="ECO:0000256" key="1">
    <source>
        <dbReference type="SAM" id="Phobius"/>
    </source>
</evidence>
<keyword evidence="3" id="KW-1185">Reference proteome</keyword>